<feature type="binding site" evidence="10">
    <location>
        <begin position="224"/>
        <end position="230"/>
    </location>
    <ligand>
        <name>ATP</name>
        <dbReference type="ChEBI" id="CHEBI:30616"/>
    </ligand>
</feature>
<dbReference type="InterPro" id="IPR025777">
    <property type="entry name" value="GMPS_ATP_PPase_dom"/>
</dbReference>
<dbReference type="AlphaFoldDB" id="A0A1F6E0D6"/>
<comment type="function">
    <text evidence="1">Catalyzes the synthesis of GMP from XMP.</text>
</comment>
<dbReference type="SUPFAM" id="SSF52402">
    <property type="entry name" value="Adenine nucleotide alpha hydrolases-like"/>
    <property type="match status" value="1"/>
</dbReference>
<dbReference type="PROSITE" id="PS51273">
    <property type="entry name" value="GATASE_TYPE_1"/>
    <property type="match status" value="1"/>
</dbReference>
<keyword evidence="8 10" id="KW-0067">ATP-binding</keyword>
<dbReference type="UniPathway" id="UPA00189">
    <property type="reaction ID" value="UER00296"/>
</dbReference>
<dbReference type="InterPro" id="IPR017926">
    <property type="entry name" value="GATASE"/>
</dbReference>
<keyword evidence="5 10" id="KW-0547">Nucleotide-binding</keyword>
<dbReference type="PANTHER" id="PTHR11922:SF2">
    <property type="entry name" value="GMP SYNTHASE [GLUTAMINE-HYDROLYZING]"/>
    <property type="match status" value="1"/>
</dbReference>
<dbReference type="InterPro" id="IPR029062">
    <property type="entry name" value="Class_I_gatase-like"/>
</dbReference>
<reference evidence="12 13" key="1">
    <citation type="journal article" date="2016" name="Nat. Commun.">
        <title>Thousands of microbial genomes shed light on interconnected biogeochemical processes in an aquifer system.</title>
        <authorList>
            <person name="Anantharaman K."/>
            <person name="Brown C.T."/>
            <person name="Hug L.A."/>
            <person name="Sharon I."/>
            <person name="Castelle C.J."/>
            <person name="Probst A.J."/>
            <person name="Thomas B.C."/>
            <person name="Singh A."/>
            <person name="Wilkins M.J."/>
            <person name="Karaoz U."/>
            <person name="Brodie E.L."/>
            <person name="Williams K.H."/>
            <person name="Hubbard S.S."/>
            <person name="Banfield J.F."/>
        </authorList>
    </citation>
    <scope>NUCLEOTIDE SEQUENCE [LARGE SCALE GENOMIC DNA]</scope>
</reference>
<dbReference type="InterPro" id="IPR001674">
    <property type="entry name" value="GMP_synth_C"/>
</dbReference>
<dbReference type="EMBL" id="MFLN01000031">
    <property type="protein sequence ID" value="OGG67010.1"/>
    <property type="molecule type" value="Genomic_DNA"/>
</dbReference>
<organism evidence="12 13">
    <name type="scientific">Candidatus Kaiserbacteria bacterium RIFCSPHIGHO2_02_FULL_59_21</name>
    <dbReference type="NCBI Taxonomy" id="1798500"/>
    <lineage>
        <taxon>Bacteria</taxon>
        <taxon>Candidatus Kaiseribacteriota</taxon>
    </lineage>
</organism>
<protein>
    <recommendedName>
        <fullName evidence="3">GMP synthase (glutamine-hydrolyzing)</fullName>
        <ecNumber evidence="3">6.3.5.2</ecNumber>
    </recommendedName>
</protein>
<dbReference type="Proteomes" id="UP000178572">
    <property type="component" value="Unassembled WGS sequence"/>
</dbReference>
<evidence type="ECO:0000313" key="13">
    <source>
        <dbReference type="Proteomes" id="UP000178572"/>
    </source>
</evidence>
<feature type="domain" description="GMPS ATP-PPase" evidence="11">
    <location>
        <begin position="197"/>
        <end position="385"/>
    </location>
</feature>
<dbReference type="Gene3D" id="3.40.50.620">
    <property type="entry name" value="HUPs"/>
    <property type="match status" value="1"/>
</dbReference>
<dbReference type="PROSITE" id="PS51553">
    <property type="entry name" value="GMPS_ATP_PPASE"/>
    <property type="match status" value="1"/>
</dbReference>
<dbReference type="Pfam" id="PF03054">
    <property type="entry name" value="tRNA_Me_trans"/>
    <property type="match status" value="1"/>
</dbReference>
<keyword evidence="6 10" id="KW-0332">GMP biosynthesis</keyword>
<keyword evidence="9" id="KW-0315">Glutamine amidotransferase</keyword>
<dbReference type="Gene3D" id="3.40.50.880">
    <property type="match status" value="1"/>
</dbReference>
<proteinExistence type="predicted"/>
<name>A0A1F6E0D6_9BACT</name>
<dbReference type="PANTHER" id="PTHR11922">
    <property type="entry name" value="GMP SYNTHASE-RELATED"/>
    <property type="match status" value="1"/>
</dbReference>
<dbReference type="SUPFAM" id="SSF54810">
    <property type="entry name" value="GMP synthetase C-terminal dimerisation domain"/>
    <property type="match status" value="1"/>
</dbReference>
<evidence type="ECO:0000256" key="2">
    <source>
        <dbReference type="ARBA" id="ARBA00005153"/>
    </source>
</evidence>
<comment type="caution">
    <text evidence="12">The sequence shown here is derived from an EMBL/GenBank/DDBJ whole genome shotgun (WGS) entry which is preliminary data.</text>
</comment>
<dbReference type="SUPFAM" id="SSF52317">
    <property type="entry name" value="Class I glutamine amidotransferase-like"/>
    <property type="match status" value="1"/>
</dbReference>
<dbReference type="GO" id="GO:0003921">
    <property type="term" value="F:GMP synthase activity"/>
    <property type="evidence" value="ECO:0007669"/>
    <property type="project" value="InterPro"/>
</dbReference>
<dbReference type="STRING" id="1798500.A3C21_04190"/>
<evidence type="ECO:0000256" key="5">
    <source>
        <dbReference type="ARBA" id="ARBA00022741"/>
    </source>
</evidence>
<dbReference type="PRINTS" id="PR00097">
    <property type="entry name" value="ANTSNTHASEII"/>
</dbReference>
<dbReference type="GO" id="GO:0005829">
    <property type="term" value="C:cytosol"/>
    <property type="evidence" value="ECO:0007669"/>
    <property type="project" value="TreeGrafter"/>
</dbReference>
<evidence type="ECO:0000256" key="7">
    <source>
        <dbReference type="ARBA" id="ARBA00022755"/>
    </source>
</evidence>
<evidence type="ECO:0000256" key="1">
    <source>
        <dbReference type="ARBA" id="ARBA00002332"/>
    </source>
</evidence>
<evidence type="ECO:0000259" key="11">
    <source>
        <dbReference type="PROSITE" id="PS51553"/>
    </source>
</evidence>
<keyword evidence="7 10" id="KW-0658">Purine biosynthesis</keyword>
<evidence type="ECO:0000313" key="12">
    <source>
        <dbReference type="EMBL" id="OGG67010.1"/>
    </source>
</evidence>
<accession>A0A1F6E0D6</accession>
<evidence type="ECO:0000256" key="9">
    <source>
        <dbReference type="ARBA" id="ARBA00022962"/>
    </source>
</evidence>
<evidence type="ECO:0000256" key="8">
    <source>
        <dbReference type="ARBA" id="ARBA00022840"/>
    </source>
</evidence>
<evidence type="ECO:0000256" key="3">
    <source>
        <dbReference type="ARBA" id="ARBA00012746"/>
    </source>
</evidence>
<keyword evidence="4" id="KW-0436">Ligase</keyword>
<evidence type="ECO:0000256" key="10">
    <source>
        <dbReference type="PROSITE-ProRule" id="PRU00886"/>
    </source>
</evidence>
<dbReference type="GO" id="GO:0005524">
    <property type="term" value="F:ATP binding"/>
    <property type="evidence" value="ECO:0007669"/>
    <property type="project" value="UniProtKB-UniRule"/>
</dbReference>
<dbReference type="Pfam" id="PF00958">
    <property type="entry name" value="GMP_synt_C"/>
    <property type="match status" value="1"/>
</dbReference>
<dbReference type="InterPro" id="IPR014729">
    <property type="entry name" value="Rossmann-like_a/b/a_fold"/>
</dbReference>
<comment type="pathway">
    <text evidence="2">Purine metabolism; GMP biosynthesis; GMP from XMP (L-Gln route): step 1/1.</text>
</comment>
<dbReference type="EC" id="6.3.5.2" evidence="3"/>
<evidence type="ECO:0000256" key="4">
    <source>
        <dbReference type="ARBA" id="ARBA00022598"/>
    </source>
</evidence>
<dbReference type="NCBIfam" id="NF000848">
    <property type="entry name" value="PRK00074.1"/>
    <property type="match status" value="1"/>
</dbReference>
<sequence>MRVRKASKFVLLFSMGSQFDHLIVQQLAKLGVFCVVADPATVKADDVEKARPAGVILSGGPASVETEPPPFDEKIFDLGIPTLGICLGFQMWAKHIGAKVPPSEKREFGIHTFTRTGDDPLFEGVAEHTQVLQSHGDTILPGSEITVLGTTDNSPIAAGHYKHLRGVQFHPEVSDTLEGAKMYENFCVKICGIRDRFPAHDVAKQKVMELKKLVLGKRVLIALSGGSDSSVVAYLLKEAGAKLKGIYIRGIDRPDDEAYVKKYFGNEDWIELEIVDATQEFLKALKGKFSMREKRLAMRGVYKDVLEKEITKFKADYIAQGTLYTDVRESGHGHATGARVAEIKVHHNVKLGFSVPEIAPLEDQVKDSARGIGRDIGVPEDLLVRHPFPGPGLVVRIEGEVTAEKLKTARVADGIFIDELRAAKLYETVWQAGAVVTSSEHVGTKGDDVALGHVVALWAVWSVNGFTARFAKLPYEFLDRVSRRITNEVREVGAVVYRISDKPPATIEWG</sequence>
<dbReference type="PRINTS" id="PR00096">
    <property type="entry name" value="GATASE"/>
</dbReference>
<evidence type="ECO:0000256" key="6">
    <source>
        <dbReference type="ARBA" id="ARBA00022749"/>
    </source>
</evidence>
<dbReference type="Pfam" id="PF00117">
    <property type="entry name" value="GATase"/>
    <property type="match status" value="1"/>
</dbReference>
<dbReference type="Gene3D" id="3.30.300.10">
    <property type="match status" value="1"/>
</dbReference>
<gene>
    <name evidence="12" type="ORF">A3C21_04190</name>
</gene>